<evidence type="ECO:0000256" key="2">
    <source>
        <dbReference type="ARBA" id="ARBA00013017"/>
    </source>
</evidence>
<dbReference type="InterPro" id="IPR036249">
    <property type="entry name" value="Thioredoxin-like_sf"/>
</dbReference>
<dbReference type="EC" id="1.11.1.24" evidence="2"/>
<dbReference type="GO" id="GO:0033554">
    <property type="term" value="P:cellular response to stress"/>
    <property type="evidence" value="ECO:0007669"/>
    <property type="project" value="TreeGrafter"/>
</dbReference>
<evidence type="ECO:0000313" key="9">
    <source>
        <dbReference type="Proteomes" id="UP000290809"/>
    </source>
</evidence>
<comment type="catalytic activity">
    <reaction evidence="6">
        <text>a hydroperoxide + [thioredoxin]-dithiol = an alcohol + [thioredoxin]-disulfide + H2O</text>
        <dbReference type="Rhea" id="RHEA:62620"/>
        <dbReference type="Rhea" id="RHEA-COMP:10698"/>
        <dbReference type="Rhea" id="RHEA-COMP:10700"/>
        <dbReference type="ChEBI" id="CHEBI:15377"/>
        <dbReference type="ChEBI" id="CHEBI:29950"/>
        <dbReference type="ChEBI" id="CHEBI:30879"/>
        <dbReference type="ChEBI" id="CHEBI:35924"/>
        <dbReference type="ChEBI" id="CHEBI:50058"/>
        <dbReference type="EC" id="1.11.1.24"/>
    </reaction>
</comment>
<dbReference type="PANTHER" id="PTHR10681:SF163">
    <property type="entry name" value="AT16346P-RELATED"/>
    <property type="match status" value="1"/>
</dbReference>
<accession>A0A430QIK2</accession>
<organism evidence="8 9">
    <name type="scientific">Schistosoma bovis</name>
    <name type="common">Blood fluke</name>
    <dbReference type="NCBI Taxonomy" id="6184"/>
    <lineage>
        <taxon>Eukaryota</taxon>
        <taxon>Metazoa</taxon>
        <taxon>Spiralia</taxon>
        <taxon>Lophotrochozoa</taxon>
        <taxon>Platyhelminthes</taxon>
        <taxon>Trematoda</taxon>
        <taxon>Digenea</taxon>
        <taxon>Strigeidida</taxon>
        <taxon>Schistosomatoidea</taxon>
        <taxon>Schistosomatidae</taxon>
        <taxon>Schistosoma</taxon>
    </lineage>
</organism>
<keyword evidence="9" id="KW-1185">Reference proteome</keyword>
<proteinExistence type="inferred from homology"/>
<name>A0A430QIK2_SCHBO</name>
<dbReference type="SUPFAM" id="SSF52833">
    <property type="entry name" value="Thioredoxin-like"/>
    <property type="match status" value="1"/>
</dbReference>
<keyword evidence="3" id="KW-0560">Oxidoreductase</keyword>
<dbReference type="EMBL" id="QMKO01001670">
    <property type="protein sequence ID" value="RTG87517.1"/>
    <property type="molecule type" value="Genomic_DNA"/>
</dbReference>
<evidence type="ECO:0000256" key="6">
    <source>
        <dbReference type="ARBA" id="ARBA00049091"/>
    </source>
</evidence>
<gene>
    <name evidence="8" type="ORF">DC041_0011694</name>
</gene>
<dbReference type="GO" id="GO:0006979">
    <property type="term" value="P:response to oxidative stress"/>
    <property type="evidence" value="ECO:0007669"/>
    <property type="project" value="TreeGrafter"/>
</dbReference>
<dbReference type="AlphaFoldDB" id="A0A430QIK2"/>
<feature type="domain" description="Alkyl hydroperoxide reductase subunit C/ Thiol specific antioxidant" evidence="7">
    <location>
        <begin position="5"/>
        <end position="65"/>
    </location>
</feature>
<dbReference type="STRING" id="6184.A0A430QIK2"/>
<dbReference type="Proteomes" id="UP000290809">
    <property type="component" value="Unassembled WGS sequence"/>
</dbReference>
<sequence>MLIPTKPAPNFKGKAVINGTFKQISLQDYLGKYVVLFFYPADFTFVCPTEIIAYSERVEDILKKEIVKLLPVQQILNIVLGMDKYGP</sequence>
<dbReference type="GO" id="GO:0045454">
    <property type="term" value="P:cell redox homeostasis"/>
    <property type="evidence" value="ECO:0007669"/>
    <property type="project" value="TreeGrafter"/>
</dbReference>
<dbReference type="GO" id="GO:0005829">
    <property type="term" value="C:cytosol"/>
    <property type="evidence" value="ECO:0007669"/>
    <property type="project" value="TreeGrafter"/>
</dbReference>
<dbReference type="Gene3D" id="3.40.30.10">
    <property type="entry name" value="Glutaredoxin"/>
    <property type="match status" value="1"/>
</dbReference>
<evidence type="ECO:0000259" key="7">
    <source>
        <dbReference type="Pfam" id="PF00578"/>
    </source>
</evidence>
<dbReference type="InterPro" id="IPR000866">
    <property type="entry name" value="AhpC/TSA"/>
</dbReference>
<evidence type="ECO:0000256" key="3">
    <source>
        <dbReference type="ARBA" id="ARBA00023002"/>
    </source>
</evidence>
<evidence type="ECO:0000313" key="8">
    <source>
        <dbReference type="EMBL" id="RTG87517.1"/>
    </source>
</evidence>
<dbReference type="PANTHER" id="PTHR10681">
    <property type="entry name" value="THIOREDOXIN PEROXIDASE"/>
    <property type="match status" value="1"/>
</dbReference>
<comment type="caution">
    <text evidence="8">The sequence shown here is derived from an EMBL/GenBank/DDBJ whole genome shotgun (WGS) entry which is preliminary data.</text>
</comment>
<evidence type="ECO:0000256" key="1">
    <source>
        <dbReference type="ARBA" id="ARBA00009796"/>
    </source>
</evidence>
<evidence type="ECO:0000256" key="5">
    <source>
        <dbReference type="ARBA" id="ARBA00023284"/>
    </source>
</evidence>
<keyword evidence="5" id="KW-0676">Redox-active center</keyword>
<evidence type="ECO:0000256" key="4">
    <source>
        <dbReference type="ARBA" id="ARBA00023157"/>
    </source>
</evidence>
<dbReference type="Pfam" id="PF00578">
    <property type="entry name" value="AhpC-TSA"/>
    <property type="match status" value="1"/>
</dbReference>
<protein>
    <recommendedName>
        <fullName evidence="2">thioredoxin-dependent peroxiredoxin</fullName>
        <ecNumber evidence="2">1.11.1.24</ecNumber>
    </recommendedName>
</protein>
<dbReference type="GO" id="GO:0008379">
    <property type="term" value="F:thioredoxin peroxidase activity"/>
    <property type="evidence" value="ECO:0007669"/>
    <property type="project" value="TreeGrafter"/>
</dbReference>
<dbReference type="GO" id="GO:0042744">
    <property type="term" value="P:hydrogen peroxide catabolic process"/>
    <property type="evidence" value="ECO:0007669"/>
    <property type="project" value="TreeGrafter"/>
</dbReference>
<comment type="similarity">
    <text evidence="1">Belongs to the peroxiredoxin family. AhpC/Prx1 subfamily.</text>
</comment>
<dbReference type="InterPro" id="IPR050217">
    <property type="entry name" value="Peroxiredoxin"/>
</dbReference>
<reference evidence="8 9" key="1">
    <citation type="journal article" date="2019" name="PLoS Pathog.">
        <title>Genome sequence of the bovine parasite Schistosoma bovis Tanzania.</title>
        <authorList>
            <person name="Oey H."/>
            <person name="Zakrzewski M."/>
            <person name="Gobert G."/>
            <person name="Gravermann K."/>
            <person name="Stoye J."/>
            <person name="Jones M."/>
            <person name="Mcmanus D."/>
            <person name="Krause L."/>
        </authorList>
    </citation>
    <scope>NUCLEOTIDE SEQUENCE [LARGE SCALE GENOMIC DNA]</scope>
    <source>
        <strain evidence="8 9">TAN1997</strain>
    </source>
</reference>
<keyword evidence="4" id="KW-1015">Disulfide bond</keyword>